<evidence type="ECO:0000313" key="5">
    <source>
        <dbReference type="Proteomes" id="UP000260457"/>
    </source>
</evidence>
<gene>
    <name evidence="3" type="ORF">CN689_26885</name>
    <name evidence="2" type="ORF">DTO10_22470</name>
</gene>
<protein>
    <recommendedName>
        <fullName evidence="6">DUF3888 domain-containing protein</fullName>
    </recommendedName>
</protein>
<accession>A0AAX0RUI8</accession>
<keyword evidence="5" id="KW-1185">Reference proteome</keyword>
<evidence type="ECO:0000313" key="3">
    <source>
        <dbReference type="EMBL" id="PEJ24673.1"/>
    </source>
</evidence>
<proteinExistence type="predicted"/>
<reference evidence="2 5" key="2">
    <citation type="submission" date="2018-07" db="EMBL/GenBank/DDBJ databases">
        <title>The molecular basis for the intramolecular migration of carboxyl group in the catabolism of para-hydroxybenzoate via gentisate.</title>
        <authorList>
            <person name="Zhao H."/>
            <person name="Xu Y."/>
            <person name="Lin S."/>
            <person name="Spain J.C."/>
            <person name="Zhou N.-Y."/>
        </authorList>
    </citation>
    <scope>NUCLEOTIDE SEQUENCE [LARGE SCALE GENOMIC DNA]</scope>
    <source>
        <strain evidence="2 5">PHB-7a</strain>
    </source>
</reference>
<dbReference type="EMBL" id="NUEQ01000126">
    <property type="protein sequence ID" value="PEJ24673.1"/>
    <property type="molecule type" value="Genomic_DNA"/>
</dbReference>
<dbReference type="EMBL" id="CP030926">
    <property type="protein sequence ID" value="AXN40865.1"/>
    <property type="molecule type" value="Genomic_DNA"/>
</dbReference>
<evidence type="ECO:0000256" key="1">
    <source>
        <dbReference type="SAM" id="SignalP"/>
    </source>
</evidence>
<evidence type="ECO:0000313" key="2">
    <source>
        <dbReference type="EMBL" id="AXN40865.1"/>
    </source>
</evidence>
<dbReference type="GeneID" id="95400972"/>
<reference evidence="3 4" key="1">
    <citation type="submission" date="2017-09" db="EMBL/GenBank/DDBJ databases">
        <title>Large-scale bioinformatics analysis of Bacillus genomes uncovers conserved roles of natural products in bacterial physiology.</title>
        <authorList>
            <consortium name="Agbiome Team Llc"/>
            <person name="Bleich R.M."/>
            <person name="Kirk G.J."/>
            <person name="Santa Maria K.C."/>
            <person name="Allen S.E."/>
            <person name="Farag S."/>
            <person name="Shank E.A."/>
            <person name="Bowers A."/>
        </authorList>
    </citation>
    <scope>NUCLEOTIDE SEQUENCE [LARGE SCALE GENOMIC DNA]</scope>
    <source>
        <strain evidence="3 4">AFS003229</strain>
    </source>
</reference>
<dbReference type="Proteomes" id="UP000220106">
    <property type="component" value="Unassembled WGS sequence"/>
</dbReference>
<organism evidence="3 4">
    <name type="scientific">Peribacillus butanolivorans</name>
    <dbReference type="NCBI Taxonomy" id="421767"/>
    <lineage>
        <taxon>Bacteria</taxon>
        <taxon>Bacillati</taxon>
        <taxon>Bacillota</taxon>
        <taxon>Bacilli</taxon>
        <taxon>Bacillales</taxon>
        <taxon>Bacillaceae</taxon>
        <taxon>Peribacillus</taxon>
    </lineage>
</organism>
<keyword evidence="1" id="KW-0732">Signal</keyword>
<evidence type="ECO:0008006" key="6">
    <source>
        <dbReference type="Google" id="ProtNLM"/>
    </source>
</evidence>
<evidence type="ECO:0000313" key="4">
    <source>
        <dbReference type="Proteomes" id="UP000220106"/>
    </source>
</evidence>
<name>A0AAX0RUI8_9BACI</name>
<dbReference type="Proteomes" id="UP000260457">
    <property type="component" value="Chromosome"/>
</dbReference>
<feature type="signal peptide" evidence="1">
    <location>
        <begin position="1"/>
        <end position="23"/>
    </location>
</feature>
<sequence>MNKYHARFVWIAIILAFSIPHVAASAFQKTLAKGIYAISYESESSSCSFEMTDETTLYGICELLFENYSNHEVQFTFDFYEKEDDLSMLSLMNNHVPYEVKVKGNERERVKIEKKIDVSHMKNFVGEGESAFMSIIIMSGEKK</sequence>
<dbReference type="RefSeq" id="WP_098178061.1">
    <property type="nucleotide sequence ID" value="NZ_CP030926.1"/>
</dbReference>
<dbReference type="AlphaFoldDB" id="A0AAX0RUI8"/>
<feature type="chain" id="PRO_5043589477" description="DUF3888 domain-containing protein" evidence="1">
    <location>
        <begin position="24"/>
        <end position="143"/>
    </location>
</feature>
<dbReference type="KEGG" id="pbut:DTO10_22470"/>